<evidence type="ECO:0000313" key="3">
    <source>
        <dbReference type="Proteomes" id="UP000192927"/>
    </source>
</evidence>
<accession>A0A1W5D4V2</accession>
<evidence type="ECO:0000259" key="1">
    <source>
        <dbReference type="Pfam" id="PF22916"/>
    </source>
</evidence>
<dbReference type="GO" id="GO:0034511">
    <property type="term" value="F:U3 snoRNA binding"/>
    <property type="evidence" value="ECO:0007669"/>
    <property type="project" value="InterPro"/>
</dbReference>
<keyword evidence="3" id="KW-1185">Reference proteome</keyword>
<dbReference type="InterPro" id="IPR010678">
    <property type="entry name" value="UTP25"/>
</dbReference>
<feature type="domain" description="UTP25 NTP hydrolase-like" evidence="1">
    <location>
        <begin position="42"/>
        <end position="87"/>
    </location>
</feature>
<protein>
    <submittedName>
        <fullName evidence="2">U three protein 25</fullName>
    </submittedName>
</protein>
<dbReference type="InterPro" id="IPR053940">
    <property type="entry name" value="UTP25_NTPase-like"/>
</dbReference>
<reference evidence="3" key="1">
    <citation type="submission" date="2017-03" db="EMBL/GenBank/DDBJ databases">
        <authorList>
            <person name="Sharma R."/>
            <person name="Thines M."/>
        </authorList>
    </citation>
    <scope>NUCLEOTIDE SEQUENCE [LARGE SCALE GENOMIC DNA]</scope>
</reference>
<proteinExistence type="predicted"/>
<evidence type="ECO:0000313" key="2">
    <source>
        <dbReference type="EMBL" id="SLM38168.1"/>
    </source>
</evidence>
<organism evidence="2 3">
    <name type="scientific">Lasallia pustulata</name>
    <dbReference type="NCBI Taxonomy" id="136370"/>
    <lineage>
        <taxon>Eukaryota</taxon>
        <taxon>Fungi</taxon>
        <taxon>Dikarya</taxon>
        <taxon>Ascomycota</taxon>
        <taxon>Pezizomycotina</taxon>
        <taxon>Lecanoromycetes</taxon>
        <taxon>OSLEUM clade</taxon>
        <taxon>Umbilicariomycetidae</taxon>
        <taxon>Umbilicariales</taxon>
        <taxon>Umbilicariaceae</taxon>
        <taxon>Lasallia</taxon>
    </lineage>
</organism>
<dbReference type="Proteomes" id="UP000192927">
    <property type="component" value="Unassembled WGS sequence"/>
</dbReference>
<dbReference type="PANTHER" id="PTHR12933">
    <property type="entry name" value="ORF PROTEIN-RELATED"/>
    <property type="match status" value="1"/>
</dbReference>
<dbReference type="GO" id="GO:0019843">
    <property type="term" value="F:rRNA binding"/>
    <property type="evidence" value="ECO:0007669"/>
    <property type="project" value="TreeGrafter"/>
</dbReference>
<name>A0A1W5D4V2_9LECA</name>
<dbReference type="AlphaFoldDB" id="A0A1W5D4V2"/>
<sequence length="94" mass="10460">MPASPFMFSAAMLKKRLGPSGQRITGRLNAIETELASSIFSYTDILFGARSIHNARALRDLSSLHALNHIFKTRDRVIKNNAKLAQHPDGLRKT</sequence>
<dbReference type="GO" id="GO:0032040">
    <property type="term" value="C:small-subunit processome"/>
    <property type="evidence" value="ECO:0007669"/>
    <property type="project" value="TreeGrafter"/>
</dbReference>
<dbReference type="GO" id="GO:0000462">
    <property type="term" value="P:maturation of SSU-rRNA from tricistronic rRNA transcript (SSU-rRNA, 5.8S rRNA, LSU-rRNA)"/>
    <property type="evidence" value="ECO:0007669"/>
    <property type="project" value="TreeGrafter"/>
</dbReference>
<dbReference type="Pfam" id="PF22916">
    <property type="entry name" value="UTP25_NTPase-like"/>
    <property type="match status" value="1"/>
</dbReference>
<dbReference type="PANTHER" id="PTHR12933:SF0">
    <property type="entry name" value="U3 SMALL NUCLEOLAR RNA-ASSOCIATED PROTEIN 25 HOMOLOG"/>
    <property type="match status" value="1"/>
</dbReference>
<dbReference type="EMBL" id="FWEW01002283">
    <property type="protein sequence ID" value="SLM38168.1"/>
    <property type="molecule type" value="Genomic_DNA"/>
</dbReference>